<dbReference type="PROSITE" id="PS51098">
    <property type="entry name" value="PTS_EIIB_TYPE_1"/>
    <property type="match status" value="1"/>
</dbReference>
<evidence type="ECO:0000259" key="18">
    <source>
        <dbReference type="PROSITE" id="PS51103"/>
    </source>
</evidence>
<evidence type="ECO:0000256" key="6">
    <source>
        <dbReference type="ARBA" id="ARBA00022683"/>
    </source>
</evidence>
<evidence type="ECO:0000256" key="5">
    <source>
        <dbReference type="ARBA" id="ARBA00022679"/>
    </source>
</evidence>
<dbReference type="RefSeq" id="WP_022200407.1">
    <property type="nucleotide sequence ID" value="NZ_FR885864.1"/>
</dbReference>
<keyword evidence="2" id="KW-0813">Transport</keyword>
<evidence type="ECO:0000259" key="17">
    <source>
        <dbReference type="PROSITE" id="PS51098"/>
    </source>
</evidence>
<organism evidence="19 20">
    <name type="scientific">[Clostridium] clostridioforme CAG:132</name>
    <dbReference type="NCBI Taxonomy" id="1263065"/>
    <lineage>
        <taxon>Bacteria</taxon>
        <taxon>Bacillati</taxon>
        <taxon>Bacillota</taxon>
        <taxon>Clostridia</taxon>
        <taxon>Lachnospirales</taxon>
        <taxon>Lachnospiraceae</taxon>
        <taxon>Enterocloster</taxon>
    </lineage>
</organism>
<feature type="transmembrane region" description="Helical" evidence="15">
    <location>
        <begin position="368"/>
        <end position="388"/>
    </location>
</feature>
<dbReference type="InterPro" id="IPR011055">
    <property type="entry name" value="Dup_hybrid_motif"/>
</dbReference>
<evidence type="ECO:0000256" key="3">
    <source>
        <dbReference type="ARBA" id="ARBA00022475"/>
    </source>
</evidence>
<keyword evidence="6" id="KW-0598">Phosphotransferase system</keyword>
<dbReference type="Pfam" id="PF02378">
    <property type="entry name" value="PTS_EIIC"/>
    <property type="match status" value="1"/>
</dbReference>
<comment type="subcellular location">
    <subcellularLocation>
        <location evidence="1">Cell membrane</location>
        <topology evidence="1">Multi-pass membrane protein</topology>
    </subcellularLocation>
</comment>
<keyword evidence="4" id="KW-0762">Sugar transport</keyword>
<dbReference type="InterPro" id="IPR010973">
    <property type="entry name" value="PTS_IIBC_sucr"/>
</dbReference>
<protein>
    <recommendedName>
        <fullName evidence="11">protein-N(pi)-phosphohistidine--sucrose phosphotransferase</fullName>
        <ecNumber evidence="11">2.7.1.211</ecNumber>
    </recommendedName>
</protein>
<dbReference type="FunFam" id="2.70.70.10:FF:000001">
    <property type="entry name" value="PTS system glucose-specific IIA component"/>
    <property type="match status" value="1"/>
</dbReference>
<dbReference type="GO" id="GO:0005886">
    <property type="term" value="C:plasma membrane"/>
    <property type="evidence" value="ECO:0007669"/>
    <property type="project" value="UniProtKB-SubCell"/>
</dbReference>
<keyword evidence="7 15" id="KW-0812">Transmembrane</keyword>
<evidence type="ECO:0000256" key="4">
    <source>
        <dbReference type="ARBA" id="ARBA00022597"/>
    </source>
</evidence>
<gene>
    <name evidence="19" type="ORF">BN486_00189</name>
</gene>
<keyword evidence="8" id="KW-0418">Kinase</keyword>
<evidence type="ECO:0000256" key="9">
    <source>
        <dbReference type="ARBA" id="ARBA00022989"/>
    </source>
</evidence>
<evidence type="ECO:0000256" key="1">
    <source>
        <dbReference type="ARBA" id="ARBA00004651"/>
    </source>
</evidence>
<dbReference type="AlphaFoldDB" id="R6JUI4"/>
<name>R6JUI4_9FIRM</name>
<dbReference type="Gene3D" id="3.30.1360.60">
    <property type="entry name" value="Glucose permease domain IIB"/>
    <property type="match status" value="1"/>
</dbReference>
<comment type="catalytic activity">
    <reaction evidence="13">
        <text>N(pros)-phospho-L-histidyl-[protein](out) + sucrose = sucrose 6(G)-phosphate(in) + L-histidyl-[protein]</text>
        <dbReference type="Rhea" id="RHEA:49236"/>
        <dbReference type="Rhea" id="RHEA-COMP:9745"/>
        <dbReference type="Rhea" id="RHEA-COMP:9746"/>
        <dbReference type="ChEBI" id="CHEBI:17992"/>
        <dbReference type="ChEBI" id="CHEBI:29979"/>
        <dbReference type="ChEBI" id="CHEBI:64837"/>
        <dbReference type="ChEBI" id="CHEBI:91002"/>
        <dbReference type="EC" id="2.7.1.211"/>
    </reaction>
</comment>
<dbReference type="Pfam" id="PF00358">
    <property type="entry name" value="PTS_EIIA_1"/>
    <property type="match status" value="1"/>
</dbReference>
<reference evidence="19" key="1">
    <citation type="submission" date="2012-11" db="EMBL/GenBank/DDBJ databases">
        <title>Dependencies among metagenomic species, viruses, plasmids and units of genetic variation.</title>
        <authorList>
            <person name="Nielsen H.B."/>
            <person name="Almeida M."/>
            <person name="Juncker A.S."/>
            <person name="Rasmussen S."/>
            <person name="Li J."/>
            <person name="Sunagawa S."/>
            <person name="Plichta D."/>
            <person name="Gautier L."/>
            <person name="Le Chatelier E."/>
            <person name="Peletier E."/>
            <person name="Bonde I."/>
            <person name="Nielsen T."/>
            <person name="Manichanh C."/>
            <person name="Arumugam M."/>
            <person name="Batto J."/>
            <person name="Santos M.B.Q.D."/>
            <person name="Blom N."/>
            <person name="Borruel N."/>
            <person name="Burgdorf K.S."/>
            <person name="Boumezbeur F."/>
            <person name="Casellas F."/>
            <person name="Dore J."/>
            <person name="Guarner F."/>
            <person name="Hansen T."/>
            <person name="Hildebrand F."/>
            <person name="Kaas R.S."/>
            <person name="Kennedy S."/>
            <person name="Kristiansen K."/>
            <person name="Kultima J.R."/>
            <person name="Leonard P."/>
            <person name="Levenez F."/>
            <person name="Lund O."/>
            <person name="Moumen B."/>
            <person name="Le Paslier D."/>
            <person name="Pons N."/>
            <person name="Pedersen O."/>
            <person name="Prifti E."/>
            <person name="Qin J."/>
            <person name="Raes J."/>
            <person name="Tap J."/>
            <person name="Tims S."/>
            <person name="Ussery D.W."/>
            <person name="Yamada T."/>
            <person name="MetaHit consortium"/>
            <person name="Renault P."/>
            <person name="Sicheritz-Ponten T."/>
            <person name="Bork P."/>
            <person name="Wang J."/>
            <person name="Brunak S."/>
            <person name="Ehrlich S.D."/>
        </authorList>
    </citation>
    <scope>NUCLEOTIDE SEQUENCE [LARGE SCALE GENOMIC DNA]</scope>
</reference>
<dbReference type="InterPro" id="IPR036878">
    <property type="entry name" value="Glu_permease_IIB"/>
</dbReference>
<keyword evidence="5" id="KW-0808">Transferase</keyword>
<dbReference type="FunFam" id="3.30.1360.60:FF:000001">
    <property type="entry name" value="PTS system glucose-specific IIBC component PtsG"/>
    <property type="match status" value="1"/>
</dbReference>
<evidence type="ECO:0000256" key="8">
    <source>
        <dbReference type="ARBA" id="ARBA00022777"/>
    </source>
</evidence>
<dbReference type="InterPro" id="IPR018113">
    <property type="entry name" value="PTrfase_EIIB_Cys"/>
</dbReference>
<evidence type="ECO:0000256" key="15">
    <source>
        <dbReference type="SAM" id="Phobius"/>
    </source>
</evidence>
<comment type="caution">
    <text evidence="19">The sequence shown here is derived from an EMBL/GenBank/DDBJ whole genome shotgun (WGS) entry which is preliminary data.</text>
</comment>
<dbReference type="EMBL" id="CBDY010000057">
    <property type="protein sequence ID" value="CDB61431.1"/>
    <property type="molecule type" value="Genomic_DNA"/>
</dbReference>
<evidence type="ECO:0000256" key="7">
    <source>
        <dbReference type="ARBA" id="ARBA00022692"/>
    </source>
</evidence>
<dbReference type="EC" id="2.7.1.211" evidence="11"/>
<evidence type="ECO:0000256" key="2">
    <source>
        <dbReference type="ARBA" id="ARBA00022448"/>
    </source>
</evidence>
<evidence type="ECO:0000256" key="13">
    <source>
        <dbReference type="ARBA" id="ARBA00048931"/>
    </source>
</evidence>
<keyword evidence="9 15" id="KW-1133">Transmembrane helix</keyword>
<dbReference type="InterPro" id="IPR001127">
    <property type="entry name" value="PTS_EIIA_1_perm"/>
</dbReference>
<keyword evidence="10 15" id="KW-0472">Membrane</keyword>
<dbReference type="PROSITE" id="PS51103">
    <property type="entry name" value="PTS_EIIC_TYPE_1"/>
    <property type="match status" value="1"/>
</dbReference>
<dbReference type="InterPro" id="IPR003352">
    <property type="entry name" value="PTS_EIIC"/>
</dbReference>
<dbReference type="Gene3D" id="2.70.70.10">
    <property type="entry name" value="Glucose Permease (Domain IIA)"/>
    <property type="match status" value="1"/>
</dbReference>
<evidence type="ECO:0000259" key="16">
    <source>
        <dbReference type="PROSITE" id="PS51093"/>
    </source>
</evidence>
<dbReference type="Pfam" id="PF00367">
    <property type="entry name" value="PTS_EIIB"/>
    <property type="match status" value="1"/>
</dbReference>
<comment type="function">
    <text evidence="12">The phosphoenolpyruvate-dependent sugar phosphotransferase system (sugar PTS), a major carbohydrate active transport system, catalyzes the phosphorylation of incoming sugar substrates concomitantly with their translocation across the cell membrane. This system is involved in sucrose transport.</text>
</comment>
<proteinExistence type="predicted"/>
<feature type="transmembrane region" description="Helical" evidence="15">
    <location>
        <begin position="110"/>
        <end position="131"/>
    </location>
</feature>
<sequence length="643" mass="68643">MMDYAKTASLVIKYVGGKDNIKSVTHCATRLRFQLRDNGLRNEEAISDLEGVKGVFLTQSQFQIIFGSGIVNMVCDEVQKQLGTLEEKPEEKEEGKGNVVQRFIKMLSDIFVPIIPAIVAGGLLMGLNNLLTSPLINGRSIIALYPMWQGLASAINTFANAPFTFLPVLIGFSATRKFGGNAFLGAAMGMIMVHPDLLNAYQIGLAQPPVWDIFGFQIAAIGYQGTVLPVLAVSWILANIEKRLRKVTPSWLDNLTTPLLSILVTSFLTFIFVGPVLREAGNLLAAGITWLYNTLGPVGGALFGFAYAPITMTGMHHSFIAIETQLLADSAHTGGSFIFSTASMNNVAQGAAVLAVLLMTKNDKMKSICSASGISALLGITEPAMFGVTLKLKYPFYAAMAGSAAGSAYLAATKTLAQALGAAGLPGFISMKPDHYMNFAIGIILSMGVSFALTMVFWKRFALDQQDGTEKRTGSRAGEIEEASEMEMPREIVTQLYVPMKGQILDVGQSADEVFASKALGSGVAINPAEGMVCAPCDGTISLLFPTKHAVGITSETGVEVLIHIGINTVQLDGQGFEAFVSQGDKVKKGDKLIAADLELIREKGMNPQTMMILPEGGNLDVTVYPGEQADAKNVAVKAVKTE</sequence>
<feature type="transmembrane region" description="Helical" evidence="15">
    <location>
        <begin position="283"/>
        <end position="308"/>
    </location>
</feature>
<feature type="domain" description="PTS EIIB type-1" evidence="17">
    <location>
        <begin position="5"/>
        <end position="88"/>
    </location>
</feature>
<feature type="transmembrane region" description="Helical" evidence="15">
    <location>
        <begin position="259"/>
        <end position="277"/>
    </location>
</feature>
<evidence type="ECO:0000313" key="19">
    <source>
        <dbReference type="EMBL" id="CDB61431.1"/>
    </source>
</evidence>
<dbReference type="GO" id="GO:0090589">
    <property type="term" value="F:protein-phosphocysteine-trehalose phosphotransferase system transporter activity"/>
    <property type="evidence" value="ECO:0007669"/>
    <property type="project" value="TreeGrafter"/>
</dbReference>
<dbReference type="InterPro" id="IPR050558">
    <property type="entry name" value="PTS_Sugar-Specific_Components"/>
</dbReference>
<dbReference type="GO" id="GO:0008982">
    <property type="term" value="F:protein-N(PI)-phosphohistidine-sugar phosphotransferase activity"/>
    <property type="evidence" value="ECO:0007669"/>
    <property type="project" value="InterPro"/>
</dbReference>
<feature type="domain" description="PTS EIIC type-1" evidence="18">
    <location>
        <begin position="118"/>
        <end position="475"/>
    </location>
</feature>
<feature type="transmembrane region" description="Helical" evidence="15">
    <location>
        <begin position="436"/>
        <end position="458"/>
    </location>
</feature>
<evidence type="ECO:0000313" key="20">
    <source>
        <dbReference type="Proteomes" id="UP000018009"/>
    </source>
</evidence>
<evidence type="ECO:0000256" key="14">
    <source>
        <dbReference type="PROSITE-ProRule" id="PRU00421"/>
    </source>
</evidence>
<evidence type="ECO:0000256" key="10">
    <source>
        <dbReference type="ARBA" id="ARBA00023136"/>
    </source>
</evidence>
<keyword evidence="3" id="KW-1003">Cell membrane</keyword>
<feature type="domain" description="PTS EIIA type-1" evidence="16">
    <location>
        <begin position="512"/>
        <end position="616"/>
    </location>
</feature>
<dbReference type="PROSITE" id="PS01035">
    <property type="entry name" value="PTS_EIIB_TYPE_1_CYS"/>
    <property type="match status" value="1"/>
</dbReference>
<evidence type="ECO:0000256" key="12">
    <source>
        <dbReference type="ARBA" id="ARBA00045139"/>
    </source>
</evidence>
<dbReference type="GO" id="GO:0009401">
    <property type="term" value="P:phosphoenolpyruvate-dependent sugar phosphotransferase system"/>
    <property type="evidence" value="ECO:0007669"/>
    <property type="project" value="UniProtKB-KW"/>
</dbReference>
<dbReference type="PANTHER" id="PTHR30175">
    <property type="entry name" value="PHOSPHOTRANSFERASE SYSTEM TRANSPORT PROTEIN"/>
    <property type="match status" value="1"/>
</dbReference>
<evidence type="ECO:0000256" key="11">
    <source>
        <dbReference type="ARBA" id="ARBA00044053"/>
    </source>
</evidence>
<dbReference type="InterPro" id="IPR001996">
    <property type="entry name" value="PTS_IIB_1"/>
</dbReference>
<dbReference type="InterPro" id="IPR013013">
    <property type="entry name" value="PTS_EIIC_1"/>
</dbReference>
<dbReference type="NCBIfam" id="TIGR01996">
    <property type="entry name" value="PTS-II-BC-sucr"/>
    <property type="match status" value="1"/>
</dbReference>
<dbReference type="GO" id="GO:0015771">
    <property type="term" value="P:trehalose transport"/>
    <property type="evidence" value="ECO:0007669"/>
    <property type="project" value="TreeGrafter"/>
</dbReference>
<feature type="active site" description="Phosphocysteine intermediate; for EIIB activity" evidence="14">
    <location>
        <position position="27"/>
    </location>
</feature>
<dbReference type="NCBIfam" id="TIGR00830">
    <property type="entry name" value="PTBA"/>
    <property type="match status" value="1"/>
</dbReference>
<dbReference type="PANTHER" id="PTHR30175:SF4">
    <property type="entry name" value="PTS SYSTEM TREHALOSE-SPECIFIC EIIBC COMPONENT"/>
    <property type="match status" value="1"/>
</dbReference>
<feature type="transmembrane region" description="Helical" evidence="15">
    <location>
        <begin position="213"/>
        <end position="238"/>
    </location>
</feature>
<dbReference type="GO" id="GO:0016301">
    <property type="term" value="F:kinase activity"/>
    <property type="evidence" value="ECO:0007669"/>
    <property type="project" value="UniProtKB-KW"/>
</dbReference>
<dbReference type="SUPFAM" id="SSF51261">
    <property type="entry name" value="Duplicated hybrid motif"/>
    <property type="match status" value="1"/>
</dbReference>
<dbReference type="PROSITE" id="PS51093">
    <property type="entry name" value="PTS_EIIA_TYPE_1"/>
    <property type="match status" value="1"/>
</dbReference>
<feature type="transmembrane region" description="Helical" evidence="15">
    <location>
        <begin position="182"/>
        <end position="201"/>
    </location>
</feature>
<feature type="transmembrane region" description="Helical" evidence="15">
    <location>
        <begin position="151"/>
        <end position="170"/>
    </location>
</feature>
<dbReference type="CDD" id="cd00212">
    <property type="entry name" value="PTS_IIB_glc"/>
    <property type="match status" value="1"/>
</dbReference>
<accession>R6JUI4</accession>
<dbReference type="SUPFAM" id="SSF55604">
    <property type="entry name" value="Glucose permease domain IIB"/>
    <property type="match status" value="1"/>
</dbReference>
<dbReference type="PROSITE" id="PS00371">
    <property type="entry name" value="PTS_EIIA_TYPE_1_HIS"/>
    <property type="match status" value="1"/>
</dbReference>
<dbReference type="Proteomes" id="UP000018009">
    <property type="component" value="Unassembled WGS sequence"/>
</dbReference>